<accession>A0ABR8KUE6</accession>
<dbReference type="Proteomes" id="UP000635384">
    <property type="component" value="Unassembled WGS sequence"/>
</dbReference>
<gene>
    <name evidence="2" type="ORF">IB285_10510</name>
</gene>
<evidence type="ECO:0000256" key="1">
    <source>
        <dbReference type="SAM" id="MobiDB-lite"/>
    </source>
</evidence>
<name>A0ABR8KUE6_9SPHN</name>
<evidence type="ECO:0000313" key="2">
    <source>
        <dbReference type="EMBL" id="MBD2842688.1"/>
    </source>
</evidence>
<comment type="caution">
    <text evidence="2">The sequence shown here is derived from an EMBL/GenBank/DDBJ whole genome shotgun (WGS) entry which is preliminary data.</text>
</comment>
<dbReference type="EMBL" id="JACXLC010000001">
    <property type="protein sequence ID" value="MBD2842688.1"/>
    <property type="molecule type" value="Genomic_DNA"/>
</dbReference>
<proteinExistence type="predicted"/>
<feature type="region of interest" description="Disordered" evidence="1">
    <location>
        <begin position="52"/>
        <end position="81"/>
    </location>
</feature>
<feature type="compositionally biased region" description="Basic residues" evidence="1">
    <location>
        <begin position="72"/>
        <end position="81"/>
    </location>
</feature>
<protein>
    <submittedName>
        <fullName evidence="2">Uncharacterized protein</fullName>
    </submittedName>
</protein>
<keyword evidence="3" id="KW-1185">Reference proteome</keyword>
<evidence type="ECO:0000313" key="3">
    <source>
        <dbReference type="Proteomes" id="UP000635384"/>
    </source>
</evidence>
<dbReference type="RefSeq" id="WP_190788131.1">
    <property type="nucleotide sequence ID" value="NZ_JACXLC010000001.1"/>
</dbReference>
<reference evidence="2 3" key="1">
    <citation type="submission" date="2020-09" db="EMBL/GenBank/DDBJ databases">
        <authorList>
            <person name="Yoon J.-W."/>
        </authorList>
    </citation>
    <scope>NUCLEOTIDE SEQUENCE [LARGE SCALE GENOMIC DNA]</scope>
    <source>
        <strain evidence="2 3">KMU-140</strain>
    </source>
</reference>
<sequence length="81" mass="8827">MHNIHGGFADLAEAVYSDDLAKARLILDGMNTDLTRRAKRKAGLVSASTLEAPVREQFPRPGAKPGDMLGPKTKRRNKRAA</sequence>
<organism evidence="2 3">
    <name type="scientific">Erythrobacter rubeus</name>
    <dbReference type="NCBI Taxonomy" id="2760803"/>
    <lineage>
        <taxon>Bacteria</taxon>
        <taxon>Pseudomonadati</taxon>
        <taxon>Pseudomonadota</taxon>
        <taxon>Alphaproteobacteria</taxon>
        <taxon>Sphingomonadales</taxon>
        <taxon>Erythrobacteraceae</taxon>
        <taxon>Erythrobacter/Porphyrobacter group</taxon>
        <taxon>Erythrobacter</taxon>
    </lineage>
</organism>